<evidence type="ECO:0000313" key="4">
    <source>
        <dbReference type="Proteomes" id="UP000007875"/>
    </source>
</evidence>
<evidence type="ECO:0000256" key="2">
    <source>
        <dbReference type="SAM" id="MobiDB-lite"/>
    </source>
</evidence>
<comment type="similarity">
    <text evidence="1">Belongs to the IER family.</text>
</comment>
<dbReference type="AlphaFoldDB" id="H2ZBM5"/>
<reference evidence="4" key="1">
    <citation type="submission" date="2003-08" db="EMBL/GenBank/DDBJ databases">
        <authorList>
            <person name="Birren B."/>
            <person name="Nusbaum C."/>
            <person name="Abebe A."/>
            <person name="Abouelleil A."/>
            <person name="Adekoya E."/>
            <person name="Ait-zahra M."/>
            <person name="Allen N."/>
            <person name="Allen T."/>
            <person name="An P."/>
            <person name="Anderson M."/>
            <person name="Anderson S."/>
            <person name="Arachchi H."/>
            <person name="Armbruster J."/>
            <person name="Bachantsang P."/>
            <person name="Baldwin J."/>
            <person name="Barry A."/>
            <person name="Bayul T."/>
            <person name="Blitshsteyn B."/>
            <person name="Bloom T."/>
            <person name="Blye J."/>
            <person name="Boguslavskiy L."/>
            <person name="Borowsky M."/>
            <person name="Boukhgalter B."/>
            <person name="Brunache A."/>
            <person name="Butler J."/>
            <person name="Calixte N."/>
            <person name="Calvo S."/>
            <person name="Camarata J."/>
            <person name="Campo K."/>
            <person name="Chang J."/>
            <person name="Cheshatsang Y."/>
            <person name="Citroen M."/>
            <person name="Collymore A."/>
            <person name="Considine T."/>
            <person name="Cook A."/>
            <person name="Cooke P."/>
            <person name="Corum B."/>
            <person name="Cuomo C."/>
            <person name="David R."/>
            <person name="Dawoe T."/>
            <person name="Degray S."/>
            <person name="Dodge S."/>
            <person name="Dooley K."/>
            <person name="Dorje P."/>
            <person name="Dorjee K."/>
            <person name="Dorris L."/>
            <person name="Duffey N."/>
            <person name="Dupes A."/>
            <person name="Elkins T."/>
            <person name="Engels R."/>
            <person name="Erickson J."/>
            <person name="Farina A."/>
            <person name="Faro S."/>
            <person name="Ferreira P."/>
            <person name="Fischer H."/>
            <person name="Fitzgerald M."/>
            <person name="Foley K."/>
            <person name="Gage D."/>
            <person name="Galagan J."/>
            <person name="Gearin G."/>
            <person name="Gnerre S."/>
            <person name="Gnirke A."/>
            <person name="Goyette A."/>
            <person name="Graham J."/>
            <person name="Grandbois E."/>
            <person name="Gyaltsen K."/>
            <person name="Hafez N."/>
            <person name="Hagopian D."/>
            <person name="Hagos B."/>
            <person name="Hall J."/>
            <person name="Hatcher B."/>
            <person name="Heller A."/>
            <person name="Higgins H."/>
            <person name="Honan T."/>
            <person name="Horn A."/>
            <person name="Houde N."/>
            <person name="Hughes L."/>
            <person name="Hulme W."/>
            <person name="Husby E."/>
            <person name="Iliev I."/>
            <person name="Jaffe D."/>
            <person name="Jones C."/>
            <person name="Kamal M."/>
            <person name="Kamat A."/>
            <person name="Kamvysselis M."/>
            <person name="Karlsson E."/>
            <person name="Kells C."/>
            <person name="Kieu A."/>
            <person name="Kisner P."/>
            <person name="Kodira C."/>
            <person name="Kulbokas E."/>
            <person name="Labutti K."/>
            <person name="Lama D."/>
            <person name="Landers T."/>
            <person name="Leger J."/>
            <person name="Levine S."/>
            <person name="Lewis D."/>
            <person name="Lewis T."/>
            <person name="Lindblad-toh K."/>
            <person name="Liu X."/>
            <person name="Lokyitsang T."/>
            <person name="Lokyitsang Y."/>
            <person name="Lucien O."/>
            <person name="Lui A."/>
            <person name="Ma L.J."/>
            <person name="Mabbitt R."/>
            <person name="Macdonald J."/>
            <person name="Maclean C."/>
            <person name="Major J."/>
            <person name="Manning J."/>
            <person name="Marabella R."/>
            <person name="Maru K."/>
            <person name="Matthews C."/>
            <person name="Mauceli E."/>
            <person name="Mccarthy M."/>
            <person name="Mcdonough S."/>
            <person name="Mcghee T."/>
            <person name="Meldrim J."/>
            <person name="Meneus L."/>
            <person name="Mesirov J."/>
            <person name="Mihalev A."/>
            <person name="Mihova T."/>
            <person name="Mikkelsen T."/>
            <person name="Mlenga V."/>
            <person name="Moru K."/>
            <person name="Mozes J."/>
            <person name="Mulrain L."/>
            <person name="Munson G."/>
            <person name="Naylor J."/>
            <person name="Newes C."/>
            <person name="Nguyen C."/>
            <person name="Nguyen N."/>
            <person name="Nguyen T."/>
            <person name="Nicol R."/>
            <person name="Nielsen C."/>
            <person name="Nizzari M."/>
            <person name="Norbu C."/>
            <person name="Norbu N."/>
            <person name="O'donnell P."/>
            <person name="Okoawo O."/>
            <person name="O'leary S."/>
            <person name="Omotosho B."/>
            <person name="O'neill K."/>
            <person name="Osman S."/>
            <person name="Parker S."/>
            <person name="Perrin D."/>
            <person name="Phunkhang P."/>
            <person name="Piqani B."/>
            <person name="Purcell S."/>
            <person name="Rachupka T."/>
            <person name="Ramasamy U."/>
            <person name="Rameau R."/>
            <person name="Ray V."/>
            <person name="Raymond C."/>
            <person name="Retta R."/>
            <person name="Richardson S."/>
            <person name="Rise C."/>
            <person name="Rodriguez J."/>
            <person name="Rogers J."/>
            <person name="Rogov P."/>
            <person name="Rutman M."/>
            <person name="Schupbach R."/>
            <person name="Seaman C."/>
            <person name="Settipalli S."/>
            <person name="Sharpe T."/>
            <person name="Sheridan J."/>
            <person name="Sherpa N."/>
            <person name="Shi J."/>
            <person name="Smirnov S."/>
            <person name="Smith C."/>
            <person name="Sougnez C."/>
            <person name="Spencer B."/>
            <person name="Stalker J."/>
            <person name="Stange-thomann N."/>
            <person name="Stavropoulos S."/>
            <person name="Stetson K."/>
            <person name="Stone C."/>
            <person name="Stone S."/>
            <person name="Stubbs M."/>
            <person name="Talamas J."/>
            <person name="Tchuinga P."/>
            <person name="Tenzing P."/>
            <person name="Tesfaye S."/>
            <person name="Theodore J."/>
            <person name="Thoulutsang Y."/>
            <person name="Topham K."/>
            <person name="Towey S."/>
            <person name="Tsamla T."/>
            <person name="Tsomo N."/>
            <person name="Vallee D."/>
            <person name="Vassiliev H."/>
            <person name="Venkataraman V."/>
            <person name="Vinson J."/>
            <person name="Vo A."/>
            <person name="Wade C."/>
            <person name="Wang S."/>
            <person name="Wangchuk T."/>
            <person name="Wangdi T."/>
            <person name="Whittaker C."/>
            <person name="Wilkinson J."/>
            <person name="Wu Y."/>
            <person name="Wyman D."/>
            <person name="Yadav S."/>
            <person name="Yang S."/>
            <person name="Yang X."/>
            <person name="Yeager S."/>
            <person name="Yee E."/>
            <person name="Young G."/>
            <person name="Zainoun J."/>
            <person name="Zembeck L."/>
            <person name="Zimmer A."/>
            <person name="Zody M."/>
            <person name="Lander E."/>
        </authorList>
    </citation>
    <scope>NUCLEOTIDE SEQUENCE [LARGE SCALE GENOMIC DNA]</scope>
</reference>
<organism evidence="3 4">
    <name type="scientific">Ciona savignyi</name>
    <name type="common">Pacific transparent sea squirt</name>
    <dbReference type="NCBI Taxonomy" id="51511"/>
    <lineage>
        <taxon>Eukaryota</taxon>
        <taxon>Metazoa</taxon>
        <taxon>Chordata</taxon>
        <taxon>Tunicata</taxon>
        <taxon>Ascidiacea</taxon>
        <taxon>Phlebobranchia</taxon>
        <taxon>Cionidae</taxon>
        <taxon>Ciona</taxon>
    </lineage>
</organism>
<protein>
    <submittedName>
        <fullName evidence="3">Uncharacterized protein</fullName>
    </submittedName>
</protein>
<keyword evidence="4" id="KW-1185">Reference proteome</keyword>
<reference evidence="3" key="3">
    <citation type="submission" date="2025-09" db="UniProtKB">
        <authorList>
            <consortium name="Ensembl"/>
        </authorList>
    </citation>
    <scope>IDENTIFICATION</scope>
</reference>
<feature type="compositionally biased region" description="Polar residues" evidence="2">
    <location>
        <begin position="239"/>
        <end position="252"/>
    </location>
</feature>
<proteinExistence type="inferred from homology"/>
<dbReference type="Ensembl" id="ENSCSAVT00000015164.1">
    <property type="protein sequence ID" value="ENSCSAVP00000014990.1"/>
    <property type="gene ID" value="ENSCSAVG00000008778.1"/>
</dbReference>
<evidence type="ECO:0000256" key="1">
    <source>
        <dbReference type="ARBA" id="ARBA00006186"/>
    </source>
</evidence>
<dbReference type="PANTHER" id="PTHR15895">
    <property type="entry name" value="IMMEDIATE EARLY RESPONSE GENE"/>
    <property type="match status" value="1"/>
</dbReference>
<dbReference type="Proteomes" id="UP000007875">
    <property type="component" value="Unassembled WGS sequence"/>
</dbReference>
<dbReference type="HOGENOM" id="CLU_1017526_0_0_1"/>
<feature type="compositionally biased region" description="Low complexity" evidence="2">
    <location>
        <begin position="253"/>
        <end position="267"/>
    </location>
</feature>
<feature type="region of interest" description="Disordered" evidence="2">
    <location>
        <begin position="208"/>
        <end position="274"/>
    </location>
</feature>
<evidence type="ECO:0000313" key="3">
    <source>
        <dbReference type="Ensembl" id="ENSCSAVP00000014990.1"/>
    </source>
</evidence>
<dbReference type="GeneTree" id="ENSGT00390000010350"/>
<dbReference type="InParanoid" id="H2ZBM5"/>
<accession>H2ZBM5</accession>
<sequence>MLLDMDAELQHLINISMDKMTSGASSDLTGRGGRKSRAMDLRKALLVAHVLQEVRCAYLDEDYQIVANTLTDIHSEKYSKDHETEYEYSTVKEVNERCIQESLYLREDDIKSVPQTSPTVLQSCMTNSDVMVSRIAQVTRPMAVSINTNHVVSYQSLDHPTEDDSDPIVCEELEVSSCCEVVSSDEILPHDSETDEYVDVVNVSWTQEAPKVPDAPSSPKPSCPLPRKKRPLPKEFLDSSPSKICRTNNCDVTSTTTSYTPTTSTSSVGLESRT</sequence>
<reference evidence="3" key="2">
    <citation type="submission" date="2025-08" db="UniProtKB">
        <authorList>
            <consortium name="Ensembl"/>
        </authorList>
    </citation>
    <scope>IDENTIFICATION</scope>
</reference>
<name>H2ZBM5_CIOSA</name>
<dbReference type="InterPro" id="IPR008653">
    <property type="entry name" value="IER"/>
</dbReference>